<feature type="region of interest" description="Disordered" evidence="1">
    <location>
        <begin position="352"/>
        <end position="385"/>
    </location>
</feature>
<organism evidence="2 3">
    <name type="scientific">Xylaria grammica</name>
    <dbReference type="NCBI Taxonomy" id="363999"/>
    <lineage>
        <taxon>Eukaryota</taxon>
        <taxon>Fungi</taxon>
        <taxon>Dikarya</taxon>
        <taxon>Ascomycota</taxon>
        <taxon>Pezizomycotina</taxon>
        <taxon>Sordariomycetes</taxon>
        <taxon>Xylariomycetidae</taxon>
        <taxon>Xylariales</taxon>
        <taxon>Xylariaceae</taxon>
        <taxon>Xylaria</taxon>
    </lineage>
</organism>
<name>A0A439D2F3_9PEZI</name>
<feature type="region of interest" description="Disordered" evidence="1">
    <location>
        <begin position="1"/>
        <end position="48"/>
    </location>
</feature>
<evidence type="ECO:0000256" key="1">
    <source>
        <dbReference type="SAM" id="MobiDB-lite"/>
    </source>
</evidence>
<dbReference type="EMBL" id="RYZI01000192">
    <property type="protein sequence ID" value="RWA08600.1"/>
    <property type="molecule type" value="Genomic_DNA"/>
</dbReference>
<dbReference type="STRING" id="363999.A0A439D2F3"/>
<evidence type="ECO:0000313" key="2">
    <source>
        <dbReference type="EMBL" id="RWA08600.1"/>
    </source>
</evidence>
<comment type="caution">
    <text evidence="2">The sequence shown here is derived from an EMBL/GenBank/DDBJ whole genome shotgun (WGS) entry which is preliminary data.</text>
</comment>
<gene>
    <name evidence="2" type="ORF">EKO27_g6511</name>
</gene>
<evidence type="ECO:0000313" key="3">
    <source>
        <dbReference type="Proteomes" id="UP000286045"/>
    </source>
</evidence>
<feature type="compositionally biased region" description="Acidic residues" evidence="1">
    <location>
        <begin position="72"/>
        <end position="103"/>
    </location>
</feature>
<reference evidence="2 3" key="1">
    <citation type="submission" date="2018-12" db="EMBL/GenBank/DDBJ databases">
        <title>Draft genome sequence of Xylaria grammica IHI A82.</title>
        <authorList>
            <person name="Buettner E."/>
            <person name="Kellner H."/>
        </authorList>
    </citation>
    <scope>NUCLEOTIDE SEQUENCE [LARGE SCALE GENOMIC DNA]</scope>
    <source>
        <strain evidence="2 3">IHI A82</strain>
    </source>
</reference>
<proteinExistence type="predicted"/>
<accession>A0A439D2F3</accession>
<sequence>MPPKRKSTGSSGPANKRAKAAAAVPEPEYEPPRSKRWSAVSGSANAESEYRMLWKDEEKAYSYITLCSPPYSDDDSDSDTDDDSEDEDESDEEDAEEEEEDDGAERLGPRCEKKRCKCFKPLASNPEHPWVVSWAGFNKFSNQFIHTFLRDPDNFSMYTYNDHAGYGSIETLENLFLDFEEAAKEKRGEWREQWAICEGAAHWLLHNGSRRLSTIDDSDRVHEIMRLVGRMFLTMLAQLDDLGLVGDATAVKSLGCTMAMYMALTSGSRMDNIINDEEREEYTSENEFQPDYYEDAVLTYANKRGVTLCGPDDIEELMAQAVGDVALPEKNDPDPWGWKAALKAYTKDYGTSRTARGAPKIGGDSLDITTWSPAERKEASFDKKDPLSKKDIDAIKNGMVMGPA</sequence>
<keyword evidence="3" id="KW-1185">Reference proteome</keyword>
<protein>
    <submittedName>
        <fullName evidence="2">Uncharacterized protein</fullName>
    </submittedName>
</protein>
<dbReference type="Proteomes" id="UP000286045">
    <property type="component" value="Unassembled WGS sequence"/>
</dbReference>
<feature type="compositionally biased region" description="Basic and acidic residues" evidence="1">
    <location>
        <begin position="374"/>
        <end position="385"/>
    </location>
</feature>
<feature type="region of interest" description="Disordered" evidence="1">
    <location>
        <begin position="66"/>
        <end position="107"/>
    </location>
</feature>
<dbReference type="AlphaFoldDB" id="A0A439D2F3"/>